<name>A0AAV0R871_9ROSI</name>
<dbReference type="PRINTS" id="PR00463">
    <property type="entry name" value="EP450I"/>
</dbReference>
<dbReference type="AlphaFoldDB" id="A0AAV0R871"/>
<reference evidence="15" key="1">
    <citation type="submission" date="2022-08" db="EMBL/GenBank/DDBJ databases">
        <authorList>
            <person name="Gutierrez-Valencia J."/>
        </authorList>
    </citation>
    <scope>NUCLEOTIDE SEQUENCE</scope>
</reference>
<evidence type="ECO:0000256" key="8">
    <source>
        <dbReference type="ARBA" id="ARBA00023002"/>
    </source>
</evidence>
<dbReference type="PANTHER" id="PTHR24286">
    <property type="entry name" value="CYTOCHROME P450 26"/>
    <property type="match status" value="1"/>
</dbReference>
<dbReference type="CDD" id="cd11043">
    <property type="entry name" value="CYP90-like"/>
    <property type="match status" value="1"/>
</dbReference>
<dbReference type="InterPro" id="IPR017972">
    <property type="entry name" value="Cyt_P450_CS"/>
</dbReference>
<dbReference type="InterPro" id="IPR002401">
    <property type="entry name" value="Cyt_P450_E_grp-I"/>
</dbReference>
<comment type="cofactor">
    <cofactor evidence="1 12">
        <name>heme</name>
        <dbReference type="ChEBI" id="CHEBI:30413"/>
    </cofactor>
</comment>
<evidence type="ECO:0008006" key="17">
    <source>
        <dbReference type="Google" id="ProtNLM"/>
    </source>
</evidence>
<evidence type="ECO:0000256" key="3">
    <source>
        <dbReference type="ARBA" id="ARBA00010617"/>
    </source>
</evidence>
<dbReference type="GO" id="GO:0016705">
    <property type="term" value="F:oxidoreductase activity, acting on paired donors, with incorporation or reduction of molecular oxygen"/>
    <property type="evidence" value="ECO:0007669"/>
    <property type="project" value="InterPro"/>
</dbReference>
<dbReference type="PROSITE" id="PS00086">
    <property type="entry name" value="CYTOCHROME_P450"/>
    <property type="match status" value="1"/>
</dbReference>
<keyword evidence="10 13" id="KW-0503">Monooxygenase</keyword>
<dbReference type="GO" id="GO:0016020">
    <property type="term" value="C:membrane"/>
    <property type="evidence" value="ECO:0007669"/>
    <property type="project" value="UniProtKB-SubCell"/>
</dbReference>
<evidence type="ECO:0000256" key="10">
    <source>
        <dbReference type="ARBA" id="ARBA00023033"/>
    </source>
</evidence>
<keyword evidence="9 12" id="KW-0408">Iron</keyword>
<dbReference type="InterPro" id="IPR036396">
    <property type="entry name" value="Cyt_P450_sf"/>
</dbReference>
<evidence type="ECO:0000256" key="13">
    <source>
        <dbReference type="RuleBase" id="RU000461"/>
    </source>
</evidence>
<organism evidence="15 16">
    <name type="scientific">Linum tenue</name>
    <dbReference type="NCBI Taxonomy" id="586396"/>
    <lineage>
        <taxon>Eukaryota</taxon>
        <taxon>Viridiplantae</taxon>
        <taxon>Streptophyta</taxon>
        <taxon>Embryophyta</taxon>
        <taxon>Tracheophyta</taxon>
        <taxon>Spermatophyta</taxon>
        <taxon>Magnoliopsida</taxon>
        <taxon>eudicotyledons</taxon>
        <taxon>Gunneridae</taxon>
        <taxon>Pentapetalae</taxon>
        <taxon>rosids</taxon>
        <taxon>fabids</taxon>
        <taxon>Malpighiales</taxon>
        <taxon>Linaceae</taxon>
        <taxon>Linum</taxon>
    </lineage>
</organism>
<dbReference type="Gene3D" id="1.10.630.10">
    <property type="entry name" value="Cytochrome P450"/>
    <property type="match status" value="1"/>
</dbReference>
<evidence type="ECO:0000256" key="4">
    <source>
        <dbReference type="ARBA" id="ARBA00022617"/>
    </source>
</evidence>
<keyword evidence="7 14" id="KW-1133">Transmembrane helix</keyword>
<evidence type="ECO:0000256" key="2">
    <source>
        <dbReference type="ARBA" id="ARBA00004167"/>
    </source>
</evidence>
<evidence type="ECO:0000256" key="9">
    <source>
        <dbReference type="ARBA" id="ARBA00023004"/>
    </source>
</evidence>
<proteinExistence type="inferred from homology"/>
<keyword evidence="4 12" id="KW-0349">Heme</keyword>
<evidence type="ECO:0000256" key="12">
    <source>
        <dbReference type="PIRSR" id="PIRSR602401-1"/>
    </source>
</evidence>
<dbReference type="EMBL" id="CAMGYJ010000010">
    <property type="protein sequence ID" value="CAI0553341.1"/>
    <property type="molecule type" value="Genomic_DNA"/>
</dbReference>
<dbReference type="PRINTS" id="PR00385">
    <property type="entry name" value="P450"/>
</dbReference>
<dbReference type="GO" id="GO:0005506">
    <property type="term" value="F:iron ion binding"/>
    <property type="evidence" value="ECO:0007669"/>
    <property type="project" value="InterPro"/>
</dbReference>
<feature type="binding site" description="axial binding residue" evidence="12">
    <location>
        <position position="447"/>
    </location>
    <ligand>
        <name>heme</name>
        <dbReference type="ChEBI" id="CHEBI:30413"/>
    </ligand>
    <ligandPart>
        <name>Fe</name>
        <dbReference type="ChEBI" id="CHEBI:18248"/>
    </ligandPart>
</feature>
<evidence type="ECO:0000313" key="16">
    <source>
        <dbReference type="Proteomes" id="UP001154282"/>
    </source>
</evidence>
<comment type="similarity">
    <text evidence="3 13">Belongs to the cytochrome P450 family.</text>
</comment>
<accession>A0AAV0R871</accession>
<feature type="transmembrane region" description="Helical" evidence="14">
    <location>
        <begin position="12"/>
        <end position="33"/>
    </location>
</feature>
<keyword evidence="16" id="KW-1185">Reference proteome</keyword>
<gene>
    <name evidence="15" type="ORF">LITE_LOCUS46806</name>
</gene>
<dbReference type="Proteomes" id="UP001154282">
    <property type="component" value="Unassembled WGS sequence"/>
</dbReference>
<dbReference type="InterPro" id="IPR001128">
    <property type="entry name" value="Cyt_P450"/>
</dbReference>
<evidence type="ECO:0000313" key="15">
    <source>
        <dbReference type="EMBL" id="CAI0553341.1"/>
    </source>
</evidence>
<dbReference type="Pfam" id="PF00067">
    <property type="entry name" value="p450"/>
    <property type="match status" value="1"/>
</dbReference>
<keyword evidence="5 14" id="KW-0812">Transmembrane</keyword>
<evidence type="ECO:0000256" key="5">
    <source>
        <dbReference type="ARBA" id="ARBA00022692"/>
    </source>
</evidence>
<evidence type="ECO:0000256" key="11">
    <source>
        <dbReference type="ARBA" id="ARBA00023136"/>
    </source>
</evidence>
<keyword evidence="11 14" id="KW-0472">Membrane</keyword>
<evidence type="ECO:0000256" key="7">
    <source>
        <dbReference type="ARBA" id="ARBA00022989"/>
    </source>
</evidence>
<sequence>MEQYHHHYYSSLYLNLLLLFLSLISLAVATIFYKHKSQYHRHVNLPPGRRGLPYVGETLDFLSTGWKGRPENFVLDRVREFSSNVFKTHIVGKPTAVLSGAEGNKFVFTNENKLFVAWWPDSVNKIFPFTETSSVAEESRRMRRLLPQFMKPEALQRYVGVMDDVARRHFASSWEGRDAVEVFPLAKNYTFWVACRLFLSLDDPERIAEFVVPFKDVATGIFGLPLDLPFTAFRRAIRASTYIREEFLTGIIRQRKSELADGKNADVAKTQDILSFMLMATDDNGERMSERDIADKILGLLIGGHDTASSTCSFVVKFLSEFPRIYDRVYEEQMQIARCKAATGEMLNWEDIQKMKYSWNVACEVLRLVPPLQGTFREATTDFVFNGFSIPKGWKLCVYMQLYWSVPSTHKTEKYFPEPEKFDPSRFEGRGPAPYTFVPFGGGPRMCPGKEYARLEILVFMHNLVKRFKFEKLIPDEKIVVNPIAVPANGLPVRLFPHNA</sequence>
<evidence type="ECO:0000256" key="14">
    <source>
        <dbReference type="SAM" id="Phobius"/>
    </source>
</evidence>
<dbReference type="PANTHER" id="PTHR24286:SF349">
    <property type="entry name" value="CYTOCHROME P450 716A1-RELATED"/>
    <property type="match status" value="1"/>
</dbReference>
<keyword evidence="8 13" id="KW-0560">Oxidoreductase</keyword>
<comment type="subcellular location">
    <subcellularLocation>
        <location evidence="2">Membrane</location>
        <topology evidence="2">Single-pass membrane protein</topology>
    </subcellularLocation>
</comment>
<protein>
    <recommendedName>
        <fullName evidence="17">Cytochrome P450</fullName>
    </recommendedName>
</protein>
<dbReference type="GO" id="GO:0016125">
    <property type="term" value="P:sterol metabolic process"/>
    <property type="evidence" value="ECO:0007669"/>
    <property type="project" value="TreeGrafter"/>
</dbReference>
<dbReference type="GO" id="GO:0020037">
    <property type="term" value="F:heme binding"/>
    <property type="evidence" value="ECO:0007669"/>
    <property type="project" value="InterPro"/>
</dbReference>
<keyword evidence="6 12" id="KW-0479">Metal-binding</keyword>
<evidence type="ECO:0000256" key="6">
    <source>
        <dbReference type="ARBA" id="ARBA00022723"/>
    </source>
</evidence>
<dbReference type="SUPFAM" id="SSF48264">
    <property type="entry name" value="Cytochrome P450"/>
    <property type="match status" value="1"/>
</dbReference>
<dbReference type="FunFam" id="1.10.630.10:FF:000022">
    <property type="entry name" value="Taxadiene 5-alpha hydroxylase"/>
    <property type="match status" value="1"/>
</dbReference>
<comment type="caution">
    <text evidence="15">The sequence shown here is derived from an EMBL/GenBank/DDBJ whole genome shotgun (WGS) entry which is preliminary data.</text>
</comment>
<evidence type="ECO:0000256" key="1">
    <source>
        <dbReference type="ARBA" id="ARBA00001971"/>
    </source>
</evidence>
<dbReference type="GO" id="GO:0004497">
    <property type="term" value="F:monooxygenase activity"/>
    <property type="evidence" value="ECO:0007669"/>
    <property type="project" value="UniProtKB-KW"/>
</dbReference>